<keyword evidence="4" id="KW-1185">Reference proteome</keyword>
<keyword evidence="2" id="KW-1133">Transmembrane helix</keyword>
<feature type="transmembrane region" description="Helical" evidence="2">
    <location>
        <begin position="20"/>
        <end position="38"/>
    </location>
</feature>
<organism evidence="3 4">
    <name type="scientific">Pseudoalteromonas lipolytica</name>
    <dbReference type="NCBI Taxonomy" id="570156"/>
    <lineage>
        <taxon>Bacteria</taxon>
        <taxon>Pseudomonadati</taxon>
        <taxon>Pseudomonadota</taxon>
        <taxon>Gammaproteobacteria</taxon>
        <taxon>Alteromonadales</taxon>
        <taxon>Pseudoalteromonadaceae</taxon>
        <taxon>Pseudoalteromonas</taxon>
    </lineage>
</organism>
<dbReference type="Pfam" id="PF11219">
    <property type="entry name" value="DUF3014"/>
    <property type="match status" value="1"/>
</dbReference>
<gene>
    <name evidence="3" type="ORF">PQI24_13230</name>
</gene>
<keyword evidence="2" id="KW-0812">Transmembrane</keyword>
<feature type="compositionally biased region" description="Acidic residues" evidence="1">
    <location>
        <begin position="62"/>
        <end position="79"/>
    </location>
</feature>
<dbReference type="RefSeq" id="WP_339981111.1">
    <property type="nucleotide sequence ID" value="NZ_JAQPZS010000012.1"/>
</dbReference>
<keyword evidence="2" id="KW-0472">Membrane</keyword>
<sequence>MSEHSSEPEVQKGSSNNNLIFAVVVLILVAGVAAFILLKPEDKPVQVVEDIVSEQAPVVEYQEPEPDPEPEVSEPEPEPEPVVVDTAPERTPEPVPEVEPLPTLNESDEVVVARMDELLSDQVMSLMVTDDLIRRGVVYVDNIAKGKVAVSHAPVERPKESFKVIEGDILTIDPNSYERYTPYVKLFTSLSAAQVIRMYDEYKPLISEAYAEIGYEGDAFTGTLEEAIDVLLDTPEPKGDMPLVRNSVTYQYAYSEWENLPDAQKQLLRMGPENMKKVKAALRNIKAELEK</sequence>
<evidence type="ECO:0000313" key="4">
    <source>
        <dbReference type="Proteomes" id="UP001377972"/>
    </source>
</evidence>
<name>A0ABU8SVE7_9GAMM</name>
<evidence type="ECO:0000313" key="3">
    <source>
        <dbReference type="EMBL" id="MEJ6497005.1"/>
    </source>
</evidence>
<reference evidence="3 4" key="1">
    <citation type="submission" date="2023-01" db="EMBL/GenBank/DDBJ databases">
        <title>Trichodesmium-associated heterotrophic epibiont bacteria.</title>
        <authorList>
            <person name="Cleveland C.S."/>
            <person name="Webb E.A."/>
        </authorList>
    </citation>
    <scope>NUCLEOTIDE SEQUENCE [LARGE SCALE GENOMIC DNA]</scope>
    <source>
        <strain evidence="3 4">USCH2</strain>
    </source>
</reference>
<feature type="region of interest" description="Disordered" evidence="1">
    <location>
        <begin position="56"/>
        <end position="101"/>
    </location>
</feature>
<dbReference type="Proteomes" id="UP001377972">
    <property type="component" value="Unassembled WGS sequence"/>
</dbReference>
<protein>
    <submittedName>
        <fullName evidence="3">DUF3014 domain-containing protein</fullName>
    </submittedName>
</protein>
<evidence type="ECO:0000256" key="2">
    <source>
        <dbReference type="SAM" id="Phobius"/>
    </source>
</evidence>
<proteinExistence type="predicted"/>
<accession>A0ABU8SVE7</accession>
<evidence type="ECO:0000256" key="1">
    <source>
        <dbReference type="SAM" id="MobiDB-lite"/>
    </source>
</evidence>
<dbReference type="EMBL" id="JAQPZS010000012">
    <property type="protein sequence ID" value="MEJ6497005.1"/>
    <property type="molecule type" value="Genomic_DNA"/>
</dbReference>
<dbReference type="InterPro" id="IPR021382">
    <property type="entry name" value="DUF3014"/>
</dbReference>
<comment type="caution">
    <text evidence="3">The sequence shown here is derived from an EMBL/GenBank/DDBJ whole genome shotgun (WGS) entry which is preliminary data.</text>
</comment>